<feature type="coiled-coil region" evidence="1">
    <location>
        <begin position="374"/>
        <end position="424"/>
    </location>
</feature>
<dbReference type="Proteomes" id="UP000027135">
    <property type="component" value="Unassembled WGS sequence"/>
</dbReference>
<dbReference type="InParanoid" id="A0A067RK11"/>
<accession>A0A067RK11</accession>
<gene>
    <name evidence="2" type="ORF">L798_07582</name>
</gene>
<dbReference type="EMBL" id="KK852424">
    <property type="protein sequence ID" value="KDR24176.1"/>
    <property type="molecule type" value="Genomic_DNA"/>
</dbReference>
<name>A0A067RK11_ZOONE</name>
<feature type="coiled-coil region" evidence="1">
    <location>
        <begin position="262"/>
        <end position="292"/>
    </location>
</feature>
<organism evidence="2 3">
    <name type="scientific">Zootermopsis nevadensis</name>
    <name type="common">Dampwood termite</name>
    <dbReference type="NCBI Taxonomy" id="136037"/>
    <lineage>
        <taxon>Eukaryota</taxon>
        <taxon>Metazoa</taxon>
        <taxon>Ecdysozoa</taxon>
        <taxon>Arthropoda</taxon>
        <taxon>Hexapoda</taxon>
        <taxon>Insecta</taxon>
        <taxon>Pterygota</taxon>
        <taxon>Neoptera</taxon>
        <taxon>Polyneoptera</taxon>
        <taxon>Dictyoptera</taxon>
        <taxon>Blattodea</taxon>
        <taxon>Blattoidea</taxon>
        <taxon>Termitoidae</taxon>
        <taxon>Termopsidae</taxon>
        <taxon>Zootermopsis</taxon>
    </lineage>
</organism>
<dbReference type="OMA" id="LTHCGQQ"/>
<reference evidence="2 3" key="1">
    <citation type="journal article" date="2014" name="Nat. Commun.">
        <title>Molecular traces of alternative social organization in a termite genome.</title>
        <authorList>
            <person name="Terrapon N."/>
            <person name="Li C."/>
            <person name="Robertson H.M."/>
            <person name="Ji L."/>
            <person name="Meng X."/>
            <person name="Booth W."/>
            <person name="Chen Z."/>
            <person name="Childers C.P."/>
            <person name="Glastad K.M."/>
            <person name="Gokhale K."/>
            <person name="Gowin J."/>
            <person name="Gronenberg W."/>
            <person name="Hermansen R.A."/>
            <person name="Hu H."/>
            <person name="Hunt B.G."/>
            <person name="Huylmans A.K."/>
            <person name="Khalil S.M."/>
            <person name="Mitchell R.D."/>
            <person name="Munoz-Torres M.C."/>
            <person name="Mustard J.A."/>
            <person name="Pan H."/>
            <person name="Reese J.T."/>
            <person name="Scharf M.E."/>
            <person name="Sun F."/>
            <person name="Vogel H."/>
            <person name="Xiao J."/>
            <person name="Yang W."/>
            <person name="Yang Z."/>
            <person name="Yang Z."/>
            <person name="Zhou J."/>
            <person name="Zhu J."/>
            <person name="Brent C.S."/>
            <person name="Elsik C.G."/>
            <person name="Goodisman M.A."/>
            <person name="Liberles D.A."/>
            <person name="Roe R.M."/>
            <person name="Vargo E.L."/>
            <person name="Vilcinskas A."/>
            <person name="Wang J."/>
            <person name="Bornberg-Bauer E."/>
            <person name="Korb J."/>
            <person name="Zhang G."/>
            <person name="Liebig J."/>
        </authorList>
    </citation>
    <scope>NUCLEOTIDE SEQUENCE [LARGE SCALE GENOMIC DNA]</scope>
    <source>
        <tissue evidence="2">Whole organism</tissue>
    </source>
</reference>
<dbReference type="OrthoDB" id="6256972at2759"/>
<proteinExistence type="predicted"/>
<dbReference type="PANTHER" id="PTHR22028:SF5">
    <property type="entry name" value="COILED-COIL DOMAIN-CONTAINING PROTEIN 191"/>
    <property type="match status" value="1"/>
</dbReference>
<dbReference type="PANTHER" id="PTHR22028">
    <property type="entry name" value="SFI1 SPINDLE BODY DOMAIN-CONTAINING PROTEIN-RELATED"/>
    <property type="match status" value="1"/>
</dbReference>
<evidence type="ECO:0000313" key="3">
    <source>
        <dbReference type="Proteomes" id="UP000027135"/>
    </source>
</evidence>
<keyword evidence="1" id="KW-0175">Coiled coil</keyword>
<dbReference type="InterPro" id="IPR052270">
    <property type="entry name" value="CACF_protein"/>
</dbReference>
<keyword evidence="3" id="KW-1185">Reference proteome</keyword>
<evidence type="ECO:0000256" key="1">
    <source>
        <dbReference type="SAM" id="Coils"/>
    </source>
</evidence>
<dbReference type="eggNOG" id="ENOG502QS57">
    <property type="taxonomic scope" value="Eukaryota"/>
</dbReference>
<dbReference type="AlphaFoldDB" id="A0A067RK11"/>
<evidence type="ECO:0000313" key="2">
    <source>
        <dbReference type="EMBL" id="KDR24176.1"/>
    </source>
</evidence>
<sequence length="615" mass="73539">MKLSDQFKGCHLTDDERKRLTKNKSISVTDVKNVVTSSCDMSNRKLFLNMNVHNPAYEISHNPILDIFMTDTFHNNEETKAVTNIDLATNYGVVKGIVSEYTENSMKLHCNEGFVFNREDLVSSVWKKWKVFTINKKMNKAKDQTYEIKKECKKEKTQINKKILRKYWDIWLCMVKQKKRTLSTDHDKLQREEKINKFLKVLKEQKQSLASTKAPAMTKNLGNIKNETSRNSKYSYHNKQNVQNNVGFQTKTFPMHKCNEYQQSLEVHLKIIAEQKSKLEEQSKLIKELQLAHFRLQTEKSTKETQEEINHTLSSCDLRLKPKAKQVKSRLSTEYKPTQLPENKLAVVSLHTVPTILNRMEERARDRESRWKLIRERKQNLAEVKQKKERDEKKKKEEYEKWQKIEELKENRRLEKQMEIKKKRDREKMHNLMIMASLQYKKLLMKKVMFSFKQVVALNRKLMDIAKKYYKNHLLRNYFQTWREHTQSAINLKMCKATACYNTVLVKKAFRGLFQVYSESVTKNQVATDFYDLRLQEHSFIGWHHIACTEHVITVNKQELAAVHYNRKLLTRCFKRWQQLPSMMELEREKEQRKEIWRKKVQEFLPDFKPLLVLD</sequence>
<protein>
    <submittedName>
        <fullName evidence="2">Coiled-coil domain-containing protein</fullName>
    </submittedName>
</protein>